<dbReference type="EMBL" id="CP011005">
    <property type="protein sequence ID" value="AJT40576.1"/>
    <property type="molecule type" value="Genomic_DNA"/>
</dbReference>
<feature type="region of interest" description="Disordered" evidence="1">
    <location>
        <begin position="351"/>
        <end position="370"/>
    </location>
</feature>
<sequence>MKLSQPDISALRSVQSRSISPENFDGSKGGGGRATEGTGAACAVDLGVGWKVSPSVDIAGHSTFEMANITGAGKVTHIWLTTHRDHWRSLVLRAYWDDATEPAIEVPLGDFFANGWGKFAQVSSAMVASNPHGGFNSYWPMPFAKNARFTIENLVENQATVYYQVSYESYPEAEEVAGLGYFHAQFQRSNPLPDKQTHPILTGIEGSGHYVGTYMAWGVNSPGWWGEGEIKFYLDGDREQPDGAWPTIAGTGTEDYFGGAWNFDVPGQGYTEYNTPYLGMPQVIRPDGLYHSQQRFGLYRWHVMDPIHFQQDLTVDIQALGWRSRHRYNPLHDDIASTAFFYLDRPATNRPEFPSADDLELAGEPMQPLS</sequence>
<accession>A0A0D4BWU7</accession>
<evidence type="ECO:0000313" key="2">
    <source>
        <dbReference type="EMBL" id="AJT40576.1"/>
    </source>
</evidence>
<dbReference type="Gene3D" id="2.60.120.1390">
    <property type="match status" value="1"/>
</dbReference>
<dbReference type="OrthoDB" id="2518538at2"/>
<evidence type="ECO:0000256" key="1">
    <source>
        <dbReference type="SAM" id="MobiDB-lite"/>
    </source>
</evidence>
<dbReference type="InterPro" id="IPR021345">
    <property type="entry name" value="DUF2961"/>
</dbReference>
<feature type="region of interest" description="Disordered" evidence="1">
    <location>
        <begin position="1"/>
        <end position="34"/>
    </location>
</feature>
<reference evidence="2 3" key="1">
    <citation type="journal article" date="2015" name="Genome Announc.">
        <title>Complete Genome Sequencing of Protease-Producing Novel Arthrobacter sp. Strain IHBB 11108 Using PacBio Single-Molecule Real-Time Sequencing Technology.</title>
        <authorList>
            <person name="Kiran S."/>
            <person name="Swarnkar M.K."/>
            <person name="Pal M."/>
            <person name="Thakur R."/>
            <person name="Tewari R."/>
            <person name="Singh A.K."/>
            <person name="Gulati A."/>
        </authorList>
    </citation>
    <scope>NUCLEOTIDE SEQUENCE [LARGE SCALE GENOMIC DNA]</scope>
    <source>
        <strain evidence="2 3">IHBB 11108</strain>
    </source>
</reference>
<keyword evidence="3" id="KW-1185">Reference proteome</keyword>
<proteinExistence type="predicted"/>
<gene>
    <name evidence="2" type="ORF">UM93_01735</name>
</gene>
<dbReference type="Proteomes" id="UP000061839">
    <property type="component" value="Chromosome"/>
</dbReference>
<dbReference type="PATRIC" id="fig|1618207.4.peg.355"/>
<protein>
    <recommendedName>
        <fullName evidence="4">DUF2961 domain-containing protein</fullName>
    </recommendedName>
</protein>
<dbReference type="RefSeq" id="WP_045073284.1">
    <property type="nucleotide sequence ID" value="NZ_CP011005.1"/>
</dbReference>
<dbReference type="HOGENOM" id="CLU_039495_0_0_11"/>
<organism evidence="2 3">
    <name type="scientific">Psychromicrobium lacuslunae</name>
    <dbReference type="NCBI Taxonomy" id="1618207"/>
    <lineage>
        <taxon>Bacteria</taxon>
        <taxon>Bacillati</taxon>
        <taxon>Actinomycetota</taxon>
        <taxon>Actinomycetes</taxon>
        <taxon>Micrococcales</taxon>
        <taxon>Micrococcaceae</taxon>
        <taxon>Psychromicrobium</taxon>
    </lineage>
</organism>
<evidence type="ECO:0000313" key="3">
    <source>
        <dbReference type="Proteomes" id="UP000061839"/>
    </source>
</evidence>
<dbReference type="STRING" id="1618207.UM93_01735"/>
<name>A0A0D4BWU7_9MICC</name>
<dbReference type="Pfam" id="PF11175">
    <property type="entry name" value="DUF2961"/>
    <property type="match status" value="1"/>
</dbReference>
<dbReference type="KEGG" id="ari:UM93_01735"/>
<feature type="compositionally biased region" description="Polar residues" evidence="1">
    <location>
        <begin position="12"/>
        <end position="21"/>
    </location>
</feature>
<evidence type="ECO:0008006" key="4">
    <source>
        <dbReference type="Google" id="ProtNLM"/>
    </source>
</evidence>
<dbReference type="AlphaFoldDB" id="A0A0D4BWU7"/>